<dbReference type="Pfam" id="PF01144">
    <property type="entry name" value="CoA_trans"/>
    <property type="match status" value="1"/>
</dbReference>
<evidence type="ECO:0000313" key="4">
    <source>
        <dbReference type="Proteomes" id="UP001165136"/>
    </source>
</evidence>
<protein>
    <submittedName>
        <fullName evidence="3">CoA-transferase</fullName>
    </submittedName>
</protein>
<feature type="region of interest" description="Disordered" evidence="2">
    <location>
        <begin position="1"/>
        <end position="24"/>
    </location>
</feature>
<proteinExistence type="inferred from homology"/>
<comment type="similarity">
    <text evidence="1">Belongs to the 3-oxoacid CoA-transferase subunit B family.</text>
</comment>
<name>A0A9W6QXN1_9PSEU</name>
<dbReference type="SUPFAM" id="SSF100950">
    <property type="entry name" value="NagB/RpiA/CoA transferase-like"/>
    <property type="match status" value="1"/>
</dbReference>
<dbReference type="InterPro" id="IPR037171">
    <property type="entry name" value="NagB/RpiA_transferase-like"/>
</dbReference>
<gene>
    <name evidence="3" type="ORF">Atai01_20630</name>
</gene>
<evidence type="ECO:0000313" key="3">
    <source>
        <dbReference type="EMBL" id="GLY65444.1"/>
    </source>
</evidence>
<reference evidence="3" key="1">
    <citation type="submission" date="2023-03" db="EMBL/GenBank/DDBJ databases">
        <title>Amycolatopsis taiwanensis NBRC 103393.</title>
        <authorList>
            <person name="Ichikawa N."/>
            <person name="Sato H."/>
            <person name="Tonouchi N."/>
        </authorList>
    </citation>
    <scope>NUCLEOTIDE SEQUENCE</scope>
    <source>
        <strain evidence="3">NBRC 103393</strain>
    </source>
</reference>
<comment type="caution">
    <text evidence="3">The sequence shown here is derived from an EMBL/GenBank/DDBJ whole genome shotgun (WGS) entry which is preliminary data.</text>
</comment>
<accession>A0A9W6QXN1</accession>
<evidence type="ECO:0000256" key="1">
    <source>
        <dbReference type="ARBA" id="ARBA00007047"/>
    </source>
</evidence>
<dbReference type="SMART" id="SM00882">
    <property type="entry name" value="CoA_trans"/>
    <property type="match status" value="1"/>
</dbReference>
<dbReference type="Proteomes" id="UP001165136">
    <property type="component" value="Unassembled WGS sequence"/>
</dbReference>
<keyword evidence="4" id="KW-1185">Reference proteome</keyword>
<dbReference type="PANTHER" id="PTHR43293">
    <property type="entry name" value="ACETATE COA-TRANSFERASE YDIF"/>
    <property type="match status" value="1"/>
</dbReference>
<dbReference type="Gene3D" id="3.40.1080.10">
    <property type="entry name" value="Glutaconate Coenzyme A-transferase"/>
    <property type="match status" value="1"/>
</dbReference>
<dbReference type="GO" id="GO:0008410">
    <property type="term" value="F:CoA-transferase activity"/>
    <property type="evidence" value="ECO:0007669"/>
    <property type="project" value="InterPro"/>
</dbReference>
<dbReference type="InterPro" id="IPR004165">
    <property type="entry name" value="CoA_trans_fam_I"/>
</dbReference>
<organism evidence="3 4">
    <name type="scientific">Amycolatopsis taiwanensis</name>
    <dbReference type="NCBI Taxonomy" id="342230"/>
    <lineage>
        <taxon>Bacteria</taxon>
        <taxon>Bacillati</taxon>
        <taxon>Actinomycetota</taxon>
        <taxon>Actinomycetes</taxon>
        <taxon>Pseudonocardiales</taxon>
        <taxon>Pseudonocardiaceae</taxon>
        <taxon>Amycolatopsis</taxon>
    </lineage>
</organism>
<dbReference type="PANTHER" id="PTHR43293:SF3">
    <property type="entry name" value="CHOLESTEROL RING-CLEAVING HYDROLASE IPDB SUBUNIT"/>
    <property type="match status" value="1"/>
</dbReference>
<dbReference type="EMBL" id="BSTI01000004">
    <property type="protein sequence ID" value="GLY65444.1"/>
    <property type="molecule type" value="Genomic_DNA"/>
</dbReference>
<dbReference type="AlphaFoldDB" id="A0A9W6QXN1"/>
<sequence length="266" mass="28511">MSDNREASAHVGRPGAGVPQDTGGRGVNVSRAEIVVGALAELFRGDGPIVASPIGFLPTLGARLARLTFEPDLLLSDGEAYLVDVDGEIEGWQPYRKMLEVIVPHGRRHVVMGASQIDRWGNQNISAIGDHARPAKQLLGVRGAPGNTANHRTSYWIPRHSKRAFVDAVDVVSGVGYDNAAKAGLRFHDVYRVVTNLGVFDFATPSHSMRAVSLHPGVTAEEVAAATSFELDCSGASVTPEPTAEQLRLIREVLDPKSLRDKEVPA</sequence>
<evidence type="ECO:0000256" key="2">
    <source>
        <dbReference type="SAM" id="MobiDB-lite"/>
    </source>
</evidence>